<protein>
    <submittedName>
        <fullName evidence="2">Uncharacterized protein</fullName>
    </submittedName>
</protein>
<sequence length="119" mass="13151">MDAIKWLLLKSGGSAMMHIQLRHPNRRSRPPSYLVNFRQILAVGCGCFGMVQVDASGIGQLKFETMSNGKQSRSNELSGSDGRVVKKNRLPKNSSADPVANSEPSLMLVEDQVLFIYEL</sequence>
<dbReference type="Proteomes" id="UP000554482">
    <property type="component" value="Unassembled WGS sequence"/>
</dbReference>
<evidence type="ECO:0000313" key="2">
    <source>
        <dbReference type="EMBL" id="KAF5186450.1"/>
    </source>
</evidence>
<organism evidence="2 3">
    <name type="scientific">Thalictrum thalictroides</name>
    <name type="common">Rue-anemone</name>
    <name type="synonym">Anemone thalictroides</name>
    <dbReference type="NCBI Taxonomy" id="46969"/>
    <lineage>
        <taxon>Eukaryota</taxon>
        <taxon>Viridiplantae</taxon>
        <taxon>Streptophyta</taxon>
        <taxon>Embryophyta</taxon>
        <taxon>Tracheophyta</taxon>
        <taxon>Spermatophyta</taxon>
        <taxon>Magnoliopsida</taxon>
        <taxon>Ranunculales</taxon>
        <taxon>Ranunculaceae</taxon>
        <taxon>Thalictroideae</taxon>
        <taxon>Thalictrum</taxon>
    </lineage>
</organism>
<gene>
    <name evidence="2" type="ORF">FRX31_023963</name>
</gene>
<comment type="caution">
    <text evidence="2">The sequence shown here is derived from an EMBL/GenBank/DDBJ whole genome shotgun (WGS) entry which is preliminary data.</text>
</comment>
<accession>A0A7J6VQJ4</accession>
<keyword evidence="3" id="KW-1185">Reference proteome</keyword>
<feature type="region of interest" description="Disordered" evidence="1">
    <location>
        <begin position="69"/>
        <end position="102"/>
    </location>
</feature>
<reference evidence="2 3" key="1">
    <citation type="submission" date="2020-06" db="EMBL/GenBank/DDBJ databases">
        <title>Transcriptomic and genomic resources for Thalictrum thalictroides and T. hernandezii: Facilitating candidate gene discovery in an emerging model plant lineage.</title>
        <authorList>
            <person name="Arias T."/>
            <person name="Riano-Pachon D.M."/>
            <person name="Di Stilio V.S."/>
        </authorList>
    </citation>
    <scope>NUCLEOTIDE SEQUENCE [LARGE SCALE GENOMIC DNA]</scope>
    <source>
        <strain evidence="3">cv. WT478/WT964</strain>
        <tissue evidence="2">Leaves</tissue>
    </source>
</reference>
<name>A0A7J6VQJ4_THATH</name>
<proteinExistence type="predicted"/>
<dbReference type="EMBL" id="JABWDY010029282">
    <property type="protein sequence ID" value="KAF5186450.1"/>
    <property type="molecule type" value="Genomic_DNA"/>
</dbReference>
<evidence type="ECO:0000256" key="1">
    <source>
        <dbReference type="SAM" id="MobiDB-lite"/>
    </source>
</evidence>
<evidence type="ECO:0000313" key="3">
    <source>
        <dbReference type="Proteomes" id="UP000554482"/>
    </source>
</evidence>
<dbReference type="AlphaFoldDB" id="A0A7J6VQJ4"/>
<feature type="compositionally biased region" description="Polar residues" evidence="1">
    <location>
        <begin position="69"/>
        <end position="78"/>
    </location>
</feature>